<accession>A0AA39PH26</accession>
<organism evidence="1 2">
    <name type="scientific">Armillaria luteobubalina</name>
    <dbReference type="NCBI Taxonomy" id="153913"/>
    <lineage>
        <taxon>Eukaryota</taxon>
        <taxon>Fungi</taxon>
        <taxon>Dikarya</taxon>
        <taxon>Basidiomycota</taxon>
        <taxon>Agaricomycotina</taxon>
        <taxon>Agaricomycetes</taxon>
        <taxon>Agaricomycetidae</taxon>
        <taxon>Agaricales</taxon>
        <taxon>Marasmiineae</taxon>
        <taxon>Physalacriaceae</taxon>
        <taxon>Armillaria</taxon>
    </lineage>
</organism>
<keyword evidence="2" id="KW-1185">Reference proteome</keyword>
<comment type="caution">
    <text evidence="1">The sequence shown here is derived from an EMBL/GenBank/DDBJ whole genome shotgun (WGS) entry which is preliminary data.</text>
</comment>
<dbReference type="Proteomes" id="UP001175228">
    <property type="component" value="Unassembled WGS sequence"/>
</dbReference>
<proteinExistence type="predicted"/>
<evidence type="ECO:0000313" key="1">
    <source>
        <dbReference type="EMBL" id="KAK0484096.1"/>
    </source>
</evidence>
<gene>
    <name evidence="1" type="ORF">EDD18DRAFT_1112148</name>
</gene>
<reference evidence="1" key="1">
    <citation type="submission" date="2023-06" db="EMBL/GenBank/DDBJ databases">
        <authorList>
            <consortium name="Lawrence Berkeley National Laboratory"/>
            <person name="Ahrendt S."/>
            <person name="Sahu N."/>
            <person name="Indic B."/>
            <person name="Wong-Bajracharya J."/>
            <person name="Merenyi Z."/>
            <person name="Ke H.-M."/>
            <person name="Monk M."/>
            <person name="Kocsube S."/>
            <person name="Drula E."/>
            <person name="Lipzen A."/>
            <person name="Balint B."/>
            <person name="Henrissat B."/>
            <person name="Andreopoulos B."/>
            <person name="Martin F.M."/>
            <person name="Harder C.B."/>
            <person name="Rigling D."/>
            <person name="Ford K.L."/>
            <person name="Foster G.D."/>
            <person name="Pangilinan J."/>
            <person name="Papanicolaou A."/>
            <person name="Barry K."/>
            <person name="LaButti K."/>
            <person name="Viragh M."/>
            <person name="Koriabine M."/>
            <person name="Yan M."/>
            <person name="Riley R."/>
            <person name="Champramary S."/>
            <person name="Plett K.L."/>
            <person name="Tsai I.J."/>
            <person name="Slot J."/>
            <person name="Sipos G."/>
            <person name="Plett J."/>
            <person name="Nagy L.G."/>
            <person name="Grigoriev I.V."/>
        </authorList>
    </citation>
    <scope>NUCLEOTIDE SEQUENCE</scope>
    <source>
        <strain evidence="1">HWK02</strain>
    </source>
</reference>
<dbReference type="AlphaFoldDB" id="A0AA39PH26"/>
<dbReference type="EMBL" id="JAUEPU010000059">
    <property type="protein sequence ID" value="KAK0484096.1"/>
    <property type="molecule type" value="Genomic_DNA"/>
</dbReference>
<evidence type="ECO:0000313" key="2">
    <source>
        <dbReference type="Proteomes" id="UP001175228"/>
    </source>
</evidence>
<name>A0AA39PH26_9AGAR</name>
<protein>
    <submittedName>
        <fullName evidence="1">Uncharacterized protein</fullName>
    </submittedName>
</protein>
<sequence>MLVPGLGTIDQTPSHCGHTALLSLRVAYRIGFIQLFGQSASDEAQCAVWITAMEASSQCRDTGIRNYYVVAIKQIHLEISQPLKRLVSLDHGSCCETGDQVHSQSARCRIAKFQQISYDRGHNGNGNGNVENTDTISDAWTPSRLFTDVEKITGTETLLEKLNWFMGEIDYVRNTTFDISNFGALGDVESKDIGVKLRGDDVSQEHGKRSGKVEEWKKKWSSFYKDFFDFHNL</sequence>